<proteinExistence type="predicted"/>
<evidence type="ECO:0000313" key="1">
    <source>
        <dbReference type="EMBL" id="VUD71962.1"/>
    </source>
</evidence>
<dbReference type="EMBL" id="CABFPH010000031">
    <property type="protein sequence ID" value="VUD71962.1"/>
    <property type="molecule type" value="Genomic_DNA"/>
</dbReference>
<dbReference type="Pfam" id="PF10098">
    <property type="entry name" value="DUF2336"/>
    <property type="match status" value="1"/>
</dbReference>
<keyword evidence="2" id="KW-1185">Reference proteome</keyword>
<organism evidence="1 2">
    <name type="scientific">Methylobacterium symbioticum</name>
    <dbReference type="NCBI Taxonomy" id="2584084"/>
    <lineage>
        <taxon>Bacteria</taxon>
        <taxon>Pseudomonadati</taxon>
        <taxon>Pseudomonadota</taxon>
        <taxon>Alphaproteobacteria</taxon>
        <taxon>Hyphomicrobiales</taxon>
        <taxon>Methylobacteriaceae</taxon>
        <taxon>Methylobacterium</taxon>
    </lineage>
</organism>
<dbReference type="Proteomes" id="UP000410984">
    <property type="component" value="Unassembled WGS sequence"/>
</dbReference>
<sequence>MRPMRLAEREPHIDSLVSDIQAAIESGDRTRQSQLVRRSADLLTKRWSRLPAADKPDYDLLLTGLLSQADEPARRAFAIRVSELRRAPPRTAGLLAQDGSIDVAGPVLTQSRSFDDGWFQTVATACGDLHRAAIARRTGLGAPLCDVLIRLGDAGVAAALLANPSAMVAPGNLPLLMRHAAVSEEVAVRLGARSDLPGSYRADLAKLALRRAETALAGDTDLEPDVAGALPARIAALLAMPVQDARRARFDASMADAADLLAAAAAPARLERWLELRRIEDVLAALAQGAELEIAPLVAAYDAEDVAALSVILRGLDYPWSTLKALLNARFRDAIPLDILVAAHRLMTDLGPGSARRLVRYGMALQGRTAYLASLPE</sequence>
<dbReference type="OrthoDB" id="7888976at2"/>
<evidence type="ECO:0008006" key="3">
    <source>
        <dbReference type="Google" id="ProtNLM"/>
    </source>
</evidence>
<dbReference type="AlphaFoldDB" id="A0A509ECQ3"/>
<protein>
    <recommendedName>
        <fullName evidence="3">DUF2336 domain-containing protein</fullName>
    </recommendedName>
</protein>
<evidence type="ECO:0000313" key="2">
    <source>
        <dbReference type="Proteomes" id="UP000410984"/>
    </source>
</evidence>
<name>A0A509ECQ3_9HYPH</name>
<dbReference type="RefSeq" id="WP_142583326.1">
    <property type="nucleotide sequence ID" value="NZ_CABFPH010000031.1"/>
</dbReference>
<gene>
    <name evidence="1" type="ORF">MET9862_02554</name>
</gene>
<reference evidence="1 2" key="1">
    <citation type="submission" date="2019-06" db="EMBL/GenBank/DDBJ databases">
        <authorList>
            <person name="Rodrigo-Torres L."/>
            <person name="Arahal R. D."/>
            <person name="Lucena T."/>
        </authorList>
    </citation>
    <scope>NUCLEOTIDE SEQUENCE [LARGE SCALE GENOMIC DNA]</scope>
    <source>
        <strain evidence="1 2">SB0023/3</strain>
    </source>
</reference>
<accession>A0A509ECQ3</accession>
<dbReference type="InterPro" id="IPR019285">
    <property type="entry name" value="DUF2336"/>
</dbReference>